<dbReference type="EMBL" id="CVRI01000063">
    <property type="protein sequence ID" value="CRL04754.1"/>
    <property type="molecule type" value="Genomic_DNA"/>
</dbReference>
<evidence type="ECO:0000256" key="3">
    <source>
        <dbReference type="ARBA" id="ARBA00022793"/>
    </source>
</evidence>
<dbReference type="Gene3D" id="3.90.1150.170">
    <property type="match status" value="1"/>
</dbReference>
<gene>
    <name evidence="8" type="ORF">CLUMA_CG017814</name>
</gene>
<evidence type="ECO:0000256" key="5">
    <source>
        <dbReference type="ARBA" id="ARBA00023239"/>
    </source>
</evidence>
<dbReference type="SUPFAM" id="SSF53383">
    <property type="entry name" value="PLP-dependent transferases"/>
    <property type="match status" value="1"/>
</dbReference>
<accession>A0A1J1IYI1</accession>
<dbReference type="Proteomes" id="UP000183832">
    <property type="component" value="Unassembled WGS sequence"/>
</dbReference>
<organism evidence="8 9">
    <name type="scientific">Clunio marinus</name>
    <dbReference type="NCBI Taxonomy" id="568069"/>
    <lineage>
        <taxon>Eukaryota</taxon>
        <taxon>Metazoa</taxon>
        <taxon>Ecdysozoa</taxon>
        <taxon>Arthropoda</taxon>
        <taxon>Hexapoda</taxon>
        <taxon>Insecta</taxon>
        <taxon>Pterygota</taxon>
        <taxon>Neoptera</taxon>
        <taxon>Endopterygota</taxon>
        <taxon>Diptera</taxon>
        <taxon>Nematocera</taxon>
        <taxon>Chironomoidea</taxon>
        <taxon>Chironomidae</taxon>
        <taxon>Clunio</taxon>
    </lineage>
</organism>
<evidence type="ECO:0000256" key="1">
    <source>
        <dbReference type="ARBA" id="ARBA00001933"/>
    </source>
</evidence>
<dbReference type="Gene3D" id="3.40.640.10">
    <property type="entry name" value="Type I PLP-dependent aspartate aminotransferase-like (Major domain)"/>
    <property type="match status" value="1"/>
</dbReference>
<dbReference type="GO" id="GO:0009449">
    <property type="term" value="P:gamma-aminobutyric acid biosynthetic process"/>
    <property type="evidence" value="ECO:0007669"/>
    <property type="project" value="TreeGrafter"/>
</dbReference>
<dbReference type="GO" id="GO:0005737">
    <property type="term" value="C:cytoplasm"/>
    <property type="evidence" value="ECO:0007669"/>
    <property type="project" value="TreeGrafter"/>
</dbReference>
<protein>
    <submittedName>
        <fullName evidence="8">CLUMA_CG017814, isoform A</fullName>
    </submittedName>
</protein>
<keyword evidence="4 6" id="KW-0663">Pyridoxal phosphate</keyword>
<dbReference type="InterPro" id="IPR015421">
    <property type="entry name" value="PyrdxlP-dep_Trfase_major"/>
</dbReference>
<evidence type="ECO:0000256" key="2">
    <source>
        <dbReference type="ARBA" id="ARBA00009533"/>
    </source>
</evidence>
<evidence type="ECO:0000313" key="9">
    <source>
        <dbReference type="Proteomes" id="UP000183832"/>
    </source>
</evidence>
<dbReference type="PANTHER" id="PTHR45677:SF10">
    <property type="entry name" value="GLUTAMATE DECARBOXYLASE"/>
    <property type="match status" value="1"/>
</dbReference>
<reference evidence="8 9" key="1">
    <citation type="submission" date="2015-04" db="EMBL/GenBank/DDBJ databases">
        <authorList>
            <person name="Syromyatnikov M.Y."/>
            <person name="Popov V.N."/>
        </authorList>
    </citation>
    <scope>NUCLEOTIDE SEQUENCE [LARGE SCALE GENOMIC DNA]</scope>
</reference>
<dbReference type="InterPro" id="IPR015424">
    <property type="entry name" value="PyrdxlP-dep_Trfase"/>
</dbReference>
<name>A0A1J1IYI1_9DIPT</name>
<dbReference type="Pfam" id="PF00282">
    <property type="entry name" value="Pyridoxal_deC"/>
    <property type="match status" value="1"/>
</dbReference>
<sequence length="494" mass="56321">MSSLDPKIYNLSEKVANLHYFNLLPFNENGQVETREFLQKIVDILMDYVELTFNREEPVLDFYQPENLHEKFDMKISDEGFPLQQLIIDCARTLKHQVKSGHPRFMNQLSNGLDMVAMAGEWLTATANSNMFTYEVSPVFILMEHEVLAKMRELIGFTVGDSILAPGGSICNLYSVLLARYHKFPGVKLKGSAILPGELVIFTSDQCHYSIKTAAAITGIGIHNCIFVPSDFHGRMIPEELERLIKEQKEKGKIPIMAIATAGTTVLGAFDPLASWGGGLLFSHKHRHPRLTGIELADSVTWNAHKLMGSTLQCATFHTKHDGILKDCDKVSAEYLFMTDKFYDTQYDTGDRVIQCGRHNDVFKLWLQWRARGNVGFERRVDQFMDLAHYHVQRLKEKSETFHLLMDPEFVNICFWYIPKHLRGTPHNEEKTAAMGQLCPKIKSRMMKAGTLMVGYTRDGRVPNFFRSVISNEAVTEKDIDFLMAEIERLGDDL</sequence>
<keyword evidence="3" id="KW-0210">Decarboxylase</keyword>
<dbReference type="AlphaFoldDB" id="A0A1J1IYI1"/>
<dbReference type="InterPro" id="IPR021115">
    <property type="entry name" value="Pyridoxal-P_BS"/>
</dbReference>
<evidence type="ECO:0000256" key="7">
    <source>
        <dbReference type="RuleBase" id="RU000382"/>
    </source>
</evidence>
<keyword evidence="9" id="KW-1185">Reference proteome</keyword>
<proteinExistence type="inferred from homology"/>
<keyword evidence="5 7" id="KW-0456">Lyase</keyword>
<evidence type="ECO:0000256" key="4">
    <source>
        <dbReference type="ARBA" id="ARBA00022898"/>
    </source>
</evidence>
<comment type="similarity">
    <text evidence="2 7">Belongs to the group II decarboxylase family.</text>
</comment>
<dbReference type="InterPro" id="IPR002129">
    <property type="entry name" value="PyrdxlP-dep_de-COase"/>
</dbReference>
<dbReference type="STRING" id="568069.A0A1J1IYI1"/>
<comment type="cofactor">
    <cofactor evidence="1 6 7">
        <name>pyridoxal 5'-phosphate</name>
        <dbReference type="ChEBI" id="CHEBI:597326"/>
    </cofactor>
</comment>
<evidence type="ECO:0000313" key="8">
    <source>
        <dbReference type="EMBL" id="CRL04754.1"/>
    </source>
</evidence>
<dbReference type="PROSITE" id="PS00392">
    <property type="entry name" value="DDC_GAD_HDC_YDC"/>
    <property type="match status" value="1"/>
</dbReference>
<feature type="modified residue" description="N6-(pyridoxal phosphate)lysine" evidence="6">
    <location>
        <position position="306"/>
    </location>
</feature>
<evidence type="ECO:0000256" key="6">
    <source>
        <dbReference type="PIRSR" id="PIRSR602129-50"/>
    </source>
</evidence>
<dbReference type="PANTHER" id="PTHR45677">
    <property type="entry name" value="GLUTAMATE DECARBOXYLASE-RELATED"/>
    <property type="match status" value="1"/>
</dbReference>
<dbReference type="GO" id="GO:0004351">
    <property type="term" value="F:glutamate decarboxylase activity"/>
    <property type="evidence" value="ECO:0007669"/>
    <property type="project" value="TreeGrafter"/>
</dbReference>
<dbReference type="GO" id="GO:0030170">
    <property type="term" value="F:pyridoxal phosphate binding"/>
    <property type="evidence" value="ECO:0007669"/>
    <property type="project" value="InterPro"/>
</dbReference>
<dbReference type="OrthoDB" id="392571at2759"/>